<evidence type="ECO:0000313" key="7">
    <source>
        <dbReference type="EMBL" id="KPK71997.1"/>
    </source>
</evidence>
<evidence type="ECO:0000256" key="3">
    <source>
        <dbReference type="ARBA" id="ARBA00022692"/>
    </source>
</evidence>
<organism evidence="7 8">
    <name type="scientific">candidate division WOR_3 bacterium SM23_60</name>
    <dbReference type="NCBI Taxonomy" id="1703780"/>
    <lineage>
        <taxon>Bacteria</taxon>
        <taxon>Bacteria division WOR-3</taxon>
    </lineage>
</organism>
<evidence type="ECO:0000256" key="6">
    <source>
        <dbReference type="SAM" id="Phobius"/>
    </source>
</evidence>
<comment type="caution">
    <text evidence="7">The sequence shown here is derived from an EMBL/GenBank/DDBJ whole genome shotgun (WGS) entry which is preliminary data.</text>
</comment>
<feature type="transmembrane region" description="Helical" evidence="6">
    <location>
        <begin position="278"/>
        <end position="298"/>
    </location>
</feature>
<keyword evidence="5 6" id="KW-0472">Membrane</keyword>
<evidence type="ECO:0000256" key="1">
    <source>
        <dbReference type="ARBA" id="ARBA00004651"/>
    </source>
</evidence>
<evidence type="ECO:0000256" key="5">
    <source>
        <dbReference type="ARBA" id="ARBA00023136"/>
    </source>
</evidence>
<gene>
    <name evidence="7" type="ORF">AMJ87_06020</name>
</gene>
<keyword evidence="4 6" id="KW-1133">Transmembrane helix</keyword>
<comment type="subcellular location">
    <subcellularLocation>
        <location evidence="1">Cell membrane</location>
        <topology evidence="1">Multi-pass membrane protein</topology>
    </subcellularLocation>
</comment>
<sequence>MKVVYKYVIKDFFKYFVPCLGVLVFIYIIINLFDNLGKYLAKNVLVVDIFLHYVYLMPSYIILLIPIATIMAVFFVFGTMTKHRELLALKTSGLNVNRLFSIIFIIGACLVVFTFVFQETVGVWAQTQTYEHQEAKIDKRPRRPETRRSNFFYHGEDNWVYHVRRLDAVRNKMDGVTLWQISHDNKIQRRLDANYGLYDSIWTFHSVTEREFDVFGNETVMTYSERAMPALREKPQDFLKRMKPLGEMNVLEIDRFVKKKRRAGENVAEEEVELNYRFSYPIITLILLLITLPLSVVLRKGGIAIGLGLSVAMAFVYWGLIQSFRAYGVAGVMNPLVALWFPNVLFAVVGIVLMLKVPR</sequence>
<dbReference type="GO" id="GO:0015920">
    <property type="term" value="P:lipopolysaccharide transport"/>
    <property type="evidence" value="ECO:0007669"/>
    <property type="project" value="TreeGrafter"/>
</dbReference>
<keyword evidence="2" id="KW-1003">Cell membrane</keyword>
<dbReference type="AlphaFoldDB" id="A0A0S8GJL9"/>
<dbReference type="GO" id="GO:0043190">
    <property type="term" value="C:ATP-binding cassette (ABC) transporter complex"/>
    <property type="evidence" value="ECO:0007669"/>
    <property type="project" value="TreeGrafter"/>
</dbReference>
<feature type="transmembrane region" description="Helical" evidence="6">
    <location>
        <begin position="305"/>
        <end position="324"/>
    </location>
</feature>
<protein>
    <recommendedName>
        <fullName evidence="9">LPS export ABC transporter permease LptG</fullName>
    </recommendedName>
</protein>
<dbReference type="InterPro" id="IPR005495">
    <property type="entry name" value="LptG/LptF_permease"/>
</dbReference>
<proteinExistence type="predicted"/>
<dbReference type="Proteomes" id="UP000051096">
    <property type="component" value="Unassembled WGS sequence"/>
</dbReference>
<reference evidence="7 8" key="1">
    <citation type="journal article" date="2015" name="Microbiome">
        <title>Genomic resolution of linkages in carbon, nitrogen, and sulfur cycling among widespread estuary sediment bacteria.</title>
        <authorList>
            <person name="Baker B.J."/>
            <person name="Lazar C.S."/>
            <person name="Teske A.P."/>
            <person name="Dick G.J."/>
        </authorList>
    </citation>
    <scope>NUCLEOTIDE SEQUENCE [LARGE SCALE GENOMIC DNA]</scope>
    <source>
        <strain evidence="7">SM23_60</strain>
    </source>
</reference>
<feature type="transmembrane region" description="Helical" evidence="6">
    <location>
        <begin position="336"/>
        <end position="355"/>
    </location>
</feature>
<evidence type="ECO:0008006" key="9">
    <source>
        <dbReference type="Google" id="ProtNLM"/>
    </source>
</evidence>
<feature type="transmembrane region" description="Helical" evidence="6">
    <location>
        <begin position="99"/>
        <end position="117"/>
    </location>
</feature>
<feature type="transmembrane region" description="Helical" evidence="6">
    <location>
        <begin position="12"/>
        <end position="33"/>
    </location>
</feature>
<evidence type="ECO:0000256" key="2">
    <source>
        <dbReference type="ARBA" id="ARBA00022475"/>
    </source>
</evidence>
<dbReference type="EMBL" id="LJUO01000045">
    <property type="protein sequence ID" value="KPK71997.1"/>
    <property type="molecule type" value="Genomic_DNA"/>
</dbReference>
<accession>A0A0S8GJL9</accession>
<evidence type="ECO:0000313" key="8">
    <source>
        <dbReference type="Proteomes" id="UP000051096"/>
    </source>
</evidence>
<dbReference type="PANTHER" id="PTHR33529:SF6">
    <property type="entry name" value="YJGP_YJGQ FAMILY PERMEASE"/>
    <property type="match status" value="1"/>
</dbReference>
<dbReference type="Pfam" id="PF03739">
    <property type="entry name" value="LptF_LptG"/>
    <property type="match status" value="1"/>
</dbReference>
<name>A0A0S8GJL9_UNCW3</name>
<keyword evidence="3 6" id="KW-0812">Transmembrane</keyword>
<dbReference type="PANTHER" id="PTHR33529">
    <property type="entry name" value="SLR0882 PROTEIN-RELATED"/>
    <property type="match status" value="1"/>
</dbReference>
<feature type="transmembrane region" description="Helical" evidence="6">
    <location>
        <begin position="53"/>
        <end position="78"/>
    </location>
</feature>
<evidence type="ECO:0000256" key="4">
    <source>
        <dbReference type="ARBA" id="ARBA00022989"/>
    </source>
</evidence>